<name>A0A6C0BAE4_9ZZZZ</name>
<proteinExistence type="predicted"/>
<dbReference type="AlphaFoldDB" id="A0A6C0BAE4"/>
<reference evidence="1" key="1">
    <citation type="journal article" date="2020" name="Nature">
        <title>Giant virus diversity and host interactions through global metagenomics.</title>
        <authorList>
            <person name="Schulz F."/>
            <person name="Roux S."/>
            <person name="Paez-Espino D."/>
            <person name="Jungbluth S."/>
            <person name="Walsh D.A."/>
            <person name="Denef V.J."/>
            <person name="McMahon K.D."/>
            <person name="Konstantinidis K.T."/>
            <person name="Eloe-Fadrosh E.A."/>
            <person name="Kyrpides N.C."/>
            <person name="Woyke T."/>
        </authorList>
    </citation>
    <scope>NUCLEOTIDE SEQUENCE</scope>
    <source>
        <strain evidence="1">GVMAG-M-3300010158-55</strain>
    </source>
</reference>
<protein>
    <submittedName>
        <fullName evidence="1">Uncharacterized protein</fullName>
    </submittedName>
</protein>
<organism evidence="1">
    <name type="scientific">viral metagenome</name>
    <dbReference type="NCBI Taxonomy" id="1070528"/>
    <lineage>
        <taxon>unclassified sequences</taxon>
        <taxon>metagenomes</taxon>
        <taxon>organismal metagenomes</taxon>
    </lineage>
</organism>
<dbReference type="EMBL" id="MN739098">
    <property type="protein sequence ID" value="QHS88539.1"/>
    <property type="molecule type" value="Genomic_DNA"/>
</dbReference>
<evidence type="ECO:0000313" key="1">
    <source>
        <dbReference type="EMBL" id="QHS88539.1"/>
    </source>
</evidence>
<accession>A0A6C0BAE4</accession>
<sequence>MQTKKYRKQKRKTRRGGFFNIEKPKTEKDNIKDWYLYWKQTNPFYERELRYPGYYNIGLHPTLISDHNHTIYQSTDISNVPDCSDGLRSINNINADLPIIRAKFDKCGANLTGENKRYYDRFWKCKFPKFDNTVDWVNYTTHHSPNCQST</sequence>